<dbReference type="CDD" id="cd00086">
    <property type="entry name" value="homeodomain"/>
    <property type="match status" value="1"/>
</dbReference>
<evidence type="ECO:0000256" key="3">
    <source>
        <dbReference type="ARBA" id="ARBA00023155"/>
    </source>
</evidence>
<dbReference type="PANTHER" id="PTHR24329:SF543">
    <property type="entry name" value="FI01017P-RELATED"/>
    <property type="match status" value="1"/>
</dbReference>
<dbReference type="Gene3D" id="1.10.10.60">
    <property type="entry name" value="Homeodomain-like"/>
    <property type="match status" value="1"/>
</dbReference>
<dbReference type="SUPFAM" id="SSF46689">
    <property type="entry name" value="Homeodomain-like"/>
    <property type="match status" value="1"/>
</dbReference>
<evidence type="ECO:0000313" key="9">
    <source>
        <dbReference type="EMBL" id="KAH0813253.1"/>
    </source>
</evidence>
<feature type="compositionally biased region" description="Polar residues" evidence="7">
    <location>
        <begin position="102"/>
        <end position="118"/>
    </location>
</feature>
<evidence type="ECO:0000256" key="6">
    <source>
        <dbReference type="RuleBase" id="RU000682"/>
    </source>
</evidence>
<reference evidence="9" key="1">
    <citation type="journal article" date="2020" name="J Insects Food Feed">
        <title>The yellow mealworm (Tenebrio molitor) genome: a resource for the emerging insects as food and feed industry.</title>
        <authorList>
            <person name="Eriksson T."/>
            <person name="Andere A."/>
            <person name="Kelstrup H."/>
            <person name="Emery V."/>
            <person name="Picard C."/>
        </authorList>
    </citation>
    <scope>NUCLEOTIDE SEQUENCE</scope>
    <source>
        <strain evidence="9">Stoneville</strain>
        <tissue evidence="9">Whole head</tissue>
    </source>
</reference>
<organism evidence="9 10">
    <name type="scientific">Tenebrio molitor</name>
    <name type="common">Yellow mealworm beetle</name>
    <dbReference type="NCBI Taxonomy" id="7067"/>
    <lineage>
        <taxon>Eukaryota</taxon>
        <taxon>Metazoa</taxon>
        <taxon>Ecdysozoa</taxon>
        <taxon>Arthropoda</taxon>
        <taxon>Hexapoda</taxon>
        <taxon>Insecta</taxon>
        <taxon>Pterygota</taxon>
        <taxon>Neoptera</taxon>
        <taxon>Endopterygota</taxon>
        <taxon>Coleoptera</taxon>
        <taxon>Polyphaga</taxon>
        <taxon>Cucujiformia</taxon>
        <taxon>Tenebrionidae</taxon>
        <taxon>Tenebrio</taxon>
    </lineage>
</organism>
<keyword evidence="4 5" id="KW-0539">Nucleus</keyword>
<keyword evidence="3 5" id="KW-0371">Homeobox</keyword>
<dbReference type="GO" id="GO:0000981">
    <property type="term" value="F:DNA-binding transcription factor activity, RNA polymerase II-specific"/>
    <property type="evidence" value="ECO:0007669"/>
    <property type="project" value="InterPro"/>
</dbReference>
<evidence type="ECO:0000256" key="5">
    <source>
        <dbReference type="PROSITE-ProRule" id="PRU00108"/>
    </source>
</evidence>
<dbReference type="InterPro" id="IPR009057">
    <property type="entry name" value="Homeodomain-like_sf"/>
</dbReference>
<sequence length="470" mass="52190">MNGLIDEIQCPSSVEGVQIRAARWPGEGRAFPQENPDSPGPHGVKSRDRHRSPGTAGLSGFSSTRPESRIGPAPRAATNGETANPRPGGGIGRQKRAPFDDQTFSDYSNQPLPSLNSTLLQSKNQDNLNVHSIQVMLGLQQQHDMFSNMGSPMEYKGSPQKIDSPMHQDLGMFQQGMDGVNGGTNGVKRKGEEVLLQSQSLSSTEIGNTTTTQKKNDKKKNDNNGVKKKKTRTTFTAFQLEELERAFERAPYPDVFAREELALKLNLSESRVQVWFQNRRAKWRKREPPRKTGYISSNSPSSSISTNFNNTLSPFTQANTLNTSTPVDTWSYQSTYDLGPHLNLLNSSSTPYPSFGSPQNGYSYMLNSHDNQLFGAPMRAHEYTPPLANQSPPLGREYSMLQTHSPTADENSIGAKIEYVNHTLSASPERYANMSPKYDASYHEDGRMKDQIKSEHGNNQTYVTLPPFLN</sequence>
<dbReference type="GO" id="GO:0000977">
    <property type="term" value="F:RNA polymerase II transcription regulatory region sequence-specific DNA binding"/>
    <property type="evidence" value="ECO:0007669"/>
    <property type="project" value="TreeGrafter"/>
</dbReference>
<evidence type="ECO:0000313" key="10">
    <source>
        <dbReference type="Proteomes" id="UP000719412"/>
    </source>
</evidence>
<gene>
    <name evidence="9" type="ORF">GEV33_009540</name>
</gene>
<dbReference type="FunFam" id="1.10.10.60:FF:000252">
    <property type="entry name" value="Retinal homeobox protein Rx-B"/>
    <property type="match status" value="1"/>
</dbReference>
<accession>A0A8J6HF22</accession>
<feature type="region of interest" description="Disordered" evidence="7">
    <location>
        <begin position="197"/>
        <end position="230"/>
    </location>
</feature>
<dbReference type="GO" id="GO:0005634">
    <property type="term" value="C:nucleus"/>
    <property type="evidence" value="ECO:0007669"/>
    <property type="project" value="UniProtKB-SubCell"/>
</dbReference>
<dbReference type="AlphaFoldDB" id="A0A8J6HF22"/>
<feature type="domain" description="Homeobox" evidence="8">
    <location>
        <begin position="226"/>
        <end position="286"/>
    </location>
</feature>
<keyword evidence="10" id="KW-1185">Reference proteome</keyword>
<dbReference type="InterPro" id="IPR050649">
    <property type="entry name" value="Paired_Homeobox_TFs"/>
</dbReference>
<keyword evidence="2 5" id="KW-0238">DNA-binding</keyword>
<evidence type="ECO:0000256" key="1">
    <source>
        <dbReference type="ARBA" id="ARBA00004123"/>
    </source>
</evidence>
<evidence type="ECO:0000259" key="8">
    <source>
        <dbReference type="PROSITE" id="PS50071"/>
    </source>
</evidence>
<comment type="subcellular location">
    <subcellularLocation>
        <location evidence="1 5 6">Nucleus</location>
    </subcellularLocation>
</comment>
<dbReference type="InterPro" id="IPR017970">
    <property type="entry name" value="Homeobox_CS"/>
</dbReference>
<evidence type="ECO:0000256" key="2">
    <source>
        <dbReference type="ARBA" id="ARBA00023125"/>
    </source>
</evidence>
<name>A0A8J6HF22_TENMO</name>
<evidence type="ECO:0000256" key="4">
    <source>
        <dbReference type="ARBA" id="ARBA00023242"/>
    </source>
</evidence>
<dbReference type="Proteomes" id="UP000719412">
    <property type="component" value="Unassembled WGS sequence"/>
</dbReference>
<proteinExistence type="predicted"/>
<evidence type="ECO:0000256" key="7">
    <source>
        <dbReference type="SAM" id="MobiDB-lite"/>
    </source>
</evidence>
<feature type="DNA-binding region" description="Homeobox" evidence="5">
    <location>
        <begin position="228"/>
        <end position="287"/>
    </location>
</feature>
<dbReference type="EMBL" id="JABDTM020025457">
    <property type="protein sequence ID" value="KAH0813253.1"/>
    <property type="molecule type" value="Genomic_DNA"/>
</dbReference>
<dbReference type="InterPro" id="IPR001356">
    <property type="entry name" value="HD"/>
</dbReference>
<protein>
    <recommendedName>
        <fullName evidence="8">Homeobox domain-containing protein</fullName>
    </recommendedName>
</protein>
<dbReference type="PROSITE" id="PS00027">
    <property type="entry name" value="HOMEOBOX_1"/>
    <property type="match status" value="1"/>
</dbReference>
<dbReference type="Pfam" id="PF00046">
    <property type="entry name" value="Homeodomain"/>
    <property type="match status" value="1"/>
</dbReference>
<dbReference type="PROSITE" id="PS50071">
    <property type="entry name" value="HOMEOBOX_2"/>
    <property type="match status" value="1"/>
</dbReference>
<dbReference type="PANTHER" id="PTHR24329">
    <property type="entry name" value="HOMEOBOX PROTEIN ARISTALESS"/>
    <property type="match status" value="1"/>
</dbReference>
<feature type="region of interest" description="Disordered" evidence="7">
    <location>
        <begin position="1"/>
        <end position="118"/>
    </location>
</feature>
<comment type="caution">
    <text evidence="9">The sequence shown here is derived from an EMBL/GenBank/DDBJ whole genome shotgun (WGS) entry which is preliminary data.</text>
</comment>
<dbReference type="SMART" id="SM00389">
    <property type="entry name" value="HOX"/>
    <property type="match status" value="1"/>
</dbReference>
<reference evidence="9" key="2">
    <citation type="submission" date="2021-08" db="EMBL/GenBank/DDBJ databases">
        <authorList>
            <person name="Eriksson T."/>
        </authorList>
    </citation>
    <scope>NUCLEOTIDE SEQUENCE</scope>
    <source>
        <strain evidence="9">Stoneville</strain>
        <tissue evidence="9">Whole head</tissue>
    </source>
</reference>
<feature type="compositionally biased region" description="Low complexity" evidence="7">
    <location>
        <begin position="197"/>
        <end position="213"/>
    </location>
</feature>